<evidence type="ECO:0000256" key="3">
    <source>
        <dbReference type="RuleBase" id="RU000524"/>
    </source>
</evidence>
<dbReference type="GO" id="GO:0009295">
    <property type="term" value="C:nucleoid"/>
    <property type="evidence" value="ECO:0007669"/>
    <property type="project" value="TreeGrafter"/>
</dbReference>
<dbReference type="HAMAP" id="MF_00984">
    <property type="entry name" value="SSB"/>
    <property type="match status" value="1"/>
</dbReference>
<organism evidence="5 6">
    <name type="scientific">Kitasatospora cineracea</name>
    <dbReference type="NCBI Taxonomy" id="88074"/>
    <lineage>
        <taxon>Bacteria</taxon>
        <taxon>Bacillati</taxon>
        <taxon>Actinomycetota</taxon>
        <taxon>Actinomycetes</taxon>
        <taxon>Kitasatosporales</taxon>
        <taxon>Streptomycetaceae</taxon>
        <taxon>Kitasatospora</taxon>
    </lineage>
</organism>
<feature type="region of interest" description="Disordered" evidence="4">
    <location>
        <begin position="191"/>
        <end position="212"/>
    </location>
</feature>
<evidence type="ECO:0000313" key="6">
    <source>
        <dbReference type="Proteomes" id="UP000266906"/>
    </source>
</evidence>
<feature type="compositionally biased region" description="Gly residues" evidence="4">
    <location>
        <begin position="138"/>
        <end position="148"/>
    </location>
</feature>
<protein>
    <recommendedName>
        <fullName evidence="2 3">Single-stranded DNA-binding protein</fullName>
        <shortName evidence="2">SSB</shortName>
    </recommendedName>
</protein>
<gene>
    <name evidence="5" type="ORF">EDD38_0471</name>
</gene>
<dbReference type="RefSeq" id="WP_123817215.1">
    <property type="nucleotide sequence ID" value="NZ_RKQG01000001.1"/>
</dbReference>
<dbReference type="GO" id="GO:0003697">
    <property type="term" value="F:single-stranded DNA binding"/>
    <property type="evidence" value="ECO:0007669"/>
    <property type="project" value="UniProtKB-UniRule"/>
</dbReference>
<dbReference type="Gene3D" id="2.40.50.140">
    <property type="entry name" value="Nucleic acid-binding proteins"/>
    <property type="match status" value="1"/>
</dbReference>
<dbReference type="PANTHER" id="PTHR10302">
    <property type="entry name" value="SINGLE-STRANDED DNA-BINDING PROTEIN"/>
    <property type="match status" value="1"/>
</dbReference>
<comment type="caution">
    <text evidence="5">The sequence shown here is derived from an EMBL/GenBank/DDBJ whole genome shotgun (WGS) entry which is preliminary data.</text>
</comment>
<evidence type="ECO:0000313" key="5">
    <source>
        <dbReference type="EMBL" id="RPE32225.1"/>
    </source>
</evidence>
<dbReference type="PANTHER" id="PTHR10302:SF27">
    <property type="entry name" value="SINGLE-STRANDED DNA-BINDING PROTEIN"/>
    <property type="match status" value="1"/>
</dbReference>
<feature type="region of interest" description="Disordered" evidence="4">
    <location>
        <begin position="121"/>
        <end position="148"/>
    </location>
</feature>
<dbReference type="InterPro" id="IPR011344">
    <property type="entry name" value="ssDNA-bd"/>
</dbReference>
<dbReference type="EMBL" id="RKQG01000001">
    <property type="protein sequence ID" value="RPE32225.1"/>
    <property type="molecule type" value="Genomic_DNA"/>
</dbReference>
<accession>A0A3N4RN71</accession>
<dbReference type="InterPro" id="IPR000424">
    <property type="entry name" value="Primosome_PriB/ssb"/>
</dbReference>
<evidence type="ECO:0000256" key="4">
    <source>
        <dbReference type="SAM" id="MobiDB-lite"/>
    </source>
</evidence>
<keyword evidence="1 2" id="KW-0238">DNA-binding</keyword>
<dbReference type="Proteomes" id="UP000266906">
    <property type="component" value="Unassembled WGS sequence"/>
</dbReference>
<comment type="caution">
    <text evidence="2">Lacks conserved residue(s) required for the propagation of feature annotation.</text>
</comment>
<evidence type="ECO:0000256" key="1">
    <source>
        <dbReference type="ARBA" id="ARBA00023125"/>
    </source>
</evidence>
<keyword evidence="6" id="KW-1185">Reference proteome</keyword>
<sequence length="212" mass="21255">MDEALVTMVGNAASGVTYRETPGGVAVANFRLAARERRYDRERGDWTDGGTTWVTVVAWRGLAANVVGSVNKGDPLVVSGRLRVREWGEEGSRRTEVEIDARSIGHDLARGTSVFRRALEGKSAPGQGGSGAAPTGSGTPGGASGGGAAAAVPVLSAAGGPRAVRLVEEAVPEWIVAAVAARRRAEEAAAVGGGAGGAAGEGGAGVAEEVLN</sequence>
<comment type="subunit">
    <text evidence="2">Homotetramer.</text>
</comment>
<dbReference type="Pfam" id="PF00436">
    <property type="entry name" value="SSB"/>
    <property type="match status" value="1"/>
</dbReference>
<dbReference type="PROSITE" id="PS50935">
    <property type="entry name" value="SSB"/>
    <property type="match status" value="1"/>
</dbReference>
<dbReference type="NCBIfam" id="TIGR00621">
    <property type="entry name" value="ssb"/>
    <property type="match status" value="1"/>
</dbReference>
<dbReference type="CDD" id="cd04496">
    <property type="entry name" value="SSB_OBF"/>
    <property type="match status" value="1"/>
</dbReference>
<dbReference type="SUPFAM" id="SSF50249">
    <property type="entry name" value="Nucleic acid-binding proteins"/>
    <property type="match status" value="1"/>
</dbReference>
<dbReference type="GO" id="GO:0006260">
    <property type="term" value="P:DNA replication"/>
    <property type="evidence" value="ECO:0007669"/>
    <property type="project" value="InterPro"/>
</dbReference>
<evidence type="ECO:0000256" key="2">
    <source>
        <dbReference type="HAMAP-Rule" id="MF_00984"/>
    </source>
</evidence>
<proteinExistence type="inferred from homology"/>
<dbReference type="AlphaFoldDB" id="A0A3N4RN71"/>
<dbReference type="InterPro" id="IPR012340">
    <property type="entry name" value="NA-bd_OB-fold"/>
</dbReference>
<name>A0A3N4RN71_9ACTN</name>
<feature type="compositionally biased region" description="Gly residues" evidence="4">
    <location>
        <begin position="191"/>
        <end position="205"/>
    </location>
</feature>
<reference evidence="5 6" key="1">
    <citation type="submission" date="2018-11" db="EMBL/GenBank/DDBJ databases">
        <title>Sequencing the genomes of 1000 actinobacteria strains.</title>
        <authorList>
            <person name="Klenk H.-P."/>
        </authorList>
    </citation>
    <scope>NUCLEOTIDE SEQUENCE [LARGE SCALE GENOMIC DNA]</scope>
    <source>
        <strain evidence="5 6">DSM 44781</strain>
    </source>
</reference>